<dbReference type="AlphaFoldDB" id="U2QTJ8"/>
<accession>U2QTJ8</accession>
<proteinExistence type="predicted"/>
<protein>
    <submittedName>
        <fullName evidence="2">Uncharacterized protein</fullName>
    </submittedName>
</protein>
<sequence>MFKSKSGIFMEWFKIIISLKIDFYQLIFYNSLIFDKFFKK</sequence>
<reference evidence="2 3" key="1">
    <citation type="submission" date="2013-08" db="EMBL/GenBank/DDBJ databases">
        <authorList>
            <person name="Weinstock G."/>
            <person name="Sodergren E."/>
            <person name="Wylie T."/>
            <person name="Fulton L."/>
            <person name="Fulton R."/>
            <person name="Fronick C."/>
            <person name="O'Laughlin M."/>
            <person name="Godfrey J."/>
            <person name="Miner T."/>
            <person name="Herter B."/>
            <person name="Appelbaum E."/>
            <person name="Cordes M."/>
            <person name="Lek S."/>
            <person name="Wollam A."/>
            <person name="Pepin K.H."/>
            <person name="Palsikar V.B."/>
            <person name="Mitreva M."/>
            <person name="Wilson R.K."/>
        </authorList>
    </citation>
    <scope>NUCLEOTIDE SEQUENCE [LARGE SCALE GENOMIC DNA]</scope>
    <source>
        <strain evidence="2 3">ATCC 700627</strain>
    </source>
</reference>
<dbReference type="HOGENOM" id="CLU_3290234_0_0_9"/>
<keyword evidence="3" id="KW-1185">Reference proteome</keyword>
<dbReference type="EMBL" id="AWVP01000026">
    <property type="protein sequence ID" value="ERK59534.1"/>
    <property type="molecule type" value="Genomic_DNA"/>
</dbReference>
<keyword evidence="1" id="KW-0812">Transmembrane</keyword>
<evidence type="ECO:0000313" key="2">
    <source>
        <dbReference type="EMBL" id="ERK59534.1"/>
    </source>
</evidence>
<dbReference type="Proteomes" id="UP000016637">
    <property type="component" value="Unassembled WGS sequence"/>
</dbReference>
<organism evidence="2 3">
    <name type="scientific">Gemella bergeri ATCC 700627</name>
    <dbReference type="NCBI Taxonomy" id="1321820"/>
    <lineage>
        <taxon>Bacteria</taxon>
        <taxon>Bacillati</taxon>
        <taxon>Bacillota</taxon>
        <taxon>Bacilli</taxon>
        <taxon>Bacillales</taxon>
        <taxon>Gemellaceae</taxon>
        <taxon>Gemella</taxon>
    </lineage>
</organism>
<evidence type="ECO:0000313" key="3">
    <source>
        <dbReference type="Proteomes" id="UP000016637"/>
    </source>
</evidence>
<evidence type="ECO:0000256" key="1">
    <source>
        <dbReference type="SAM" id="Phobius"/>
    </source>
</evidence>
<gene>
    <name evidence="2" type="ORF">HMPREF1983_00518</name>
</gene>
<feature type="transmembrane region" description="Helical" evidence="1">
    <location>
        <begin position="12"/>
        <end position="34"/>
    </location>
</feature>
<comment type="caution">
    <text evidence="2">The sequence shown here is derived from an EMBL/GenBank/DDBJ whole genome shotgun (WGS) entry which is preliminary data.</text>
</comment>
<name>U2QTJ8_9BACL</name>
<keyword evidence="1" id="KW-1133">Transmembrane helix</keyword>
<keyword evidence="1" id="KW-0472">Membrane</keyword>